<evidence type="ECO:0000259" key="22">
    <source>
        <dbReference type="PROSITE" id="PS50112"/>
    </source>
</evidence>
<dbReference type="EMBL" id="SSOD01000018">
    <property type="protein sequence ID" value="THF57195.1"/>
    <property type="molecule type" value="Genomic_DNA"/>
</dbReference>
<feature type="domain" description="HPt" evidence="23">
    <location>
        <begin position="1280"/>
        <end position="1374"/>
    </location>
</feature>
<name>A0A4S4ADQ2_9RHOO</name>
<organism evidence="24 25">
    <name type="scientific">Pseudothauera rhizosphaerae</name>
    <dbReference type="NCBI Taxonomy" id="2565932"/>
    <lineage>
        <taxon>Bacteria</taxon>
        <taxon>Pseudomonadati</taxon>
        <taxon>Pseudomonadota</taxon>
        <taxon>Betaproteobacteria</taxon>
        <taxon>Rhodocyclales</taxon>
        <taxon>Zoogloeaceae</taxon>
        <taxon>Pseudothauera</taxon>
    </lineage>
</organism>
<feature type="domain" description="Response regulatory" evidence="21">
    <location>
        <begin position="963"/>
        <end position="1084"/>
    </location>
</feature>
<dbReference type="Pfam" id="PF00989">
    <property type="entry name" value="PAS"/>
    <property type="match status" value="1"/>
</dbReference>
<dbReference type="InterPro" id="IPR011006">
    <property type="entry name" value="CheY-like_superfamily"/>
</dbReference>
<dbReference type="SMART" id="SM00388">
    <property type="entry name" value="HisKA"/>
    <property type="match status" value="1"/>
</dbReference>
<dbReference type="PANTHER" id="PTHR45339:SF1">
    <property type="entry name" value="HYBRID SIGNAL TRANSDUCTION HISTIDINE KINASE J"/>
    <property type="match status" value="1"/>
</dbReference>
<evidence type="ECO:0000256" key="7">
    <source>
        <dbReference type="ARBA" id="ARBA00022692"/>
    </source>
</evidence>
<dbReference type="CDD" id="cd16922">
    <property type="entry name" value="HATPase_EvgS-ArcB-TorS-like"/>
    <property type="match status" value="1"/>
</dbReference>
<feature type="coiled-coil region" evidence="18">
    <location>
        <begin position="408"/>
        <end position="442"/>
    </location>
</feature>
<dbReference type="InterPro" id="IPR005467">
    <property type="entry name" value="His_kinase_dom"/>
</dbReference>
<dbReference type="Gene3D" id="6.10.340.10">
    <property type="match status" value="1"/>
</dbReference>
<dbReference type="InterPro" id="IPR003594">
    <property type="entry name" value="HATPase_dom"/>
</dbReference>
<keyword evidence="4" id="KW-1003">Cell membrane</keyword>
<dbReference type="SUPFAM" id="SSF47384">
    <property type="entry name" value="Homodimeric domain of signal transducing histidine kinase"/>
    <property type="match status" value="1"/>
</dbReference>
<dbReference type="Pfam" id="PF01627">
    <property type="entry name" value="Hpt"/>
    <property type="match status" value="1"/>
</dbReference>
<dbReference type="InterPro" id="IPR036097">
    <property type="entry name" value="HisK_dim/P_sf"/>
</dbReference>
<dbReference type="Gene3D" id="3.30.565.10">
    <property type="entry name" value="Histidine kinase-like ATPase, C-terminal domain"/>
    <property type="match status" value="1"/>
</dbReference>
<evidence type="ECO:0000313" key="25">
    <source>
        <dbReference type="Proteomes" id="UP000307956"/>
    </source>
</evidence>
<feature type="modified residue" description="4-aspartylphosphate" evidence="17">
    <location>
        <position position="1017"/>
    </location>
</feature>
<dbReference type="SUPFAM" id="SSF55785">
    <property type="entry name" value="PYP-like sensor domain (PAS domain)"/>
    <property type="match status" value="2"/>
</dbReference>
<dbReference type="PROSITE" id="PS50112">
    <property type="entry name" value="PAS"/>
    <property type="match status" value="2"/>
</dbReference>
<evidence type="ECO:0000259" key="23">
    <source>
        <dbReference type="PROSITE" id="PS50894"/>
    </source>
</evidence>
<keyword evidence="9" id="KW-0418">Kinase</keyword>
<gene>
    <name evidence="24" type="ORF">E6O51_17995</name>
</gene>
<evidence type="ECO:0000256" key="1">
    <source>
        <dbReference type="ARBA" id="ARBA00000085"/>
    </source>
</evidence>
<keyword evidence="13 19" id="KW-0472">Membrane</keyword>
<keyword evidence="18" id="KW-0175">Coiled coil</keyword>
<evidence type="ECO:0000256" key="10">
    <source>
        <dbReference type="ARBA" id="ARBA00022840"/>
    </source>
</evidence>
<feature type="modified residue" description="4-aspartylphosphate" evidence="17">
    <location>
        <position position="1164"/>
    </location>
</feature>
<comment type="catalytic activity">
    <reaction evidence="1">
        <text>ATP + protein L-histidine = ADP + protein N-phospho-L-histidine.</text>
        <dbReference type="EC" id="2.7.13.3"/>
    </reaction>
</comment>
<evidence type="ECO:0000256" key="4">
    <source>
        <dbReference type="ARBA" id="ARBA00022475"/>
    </source>
</evidence>
<feature type="coiled-coil region" evidence="18">
    <location>
        <begin position="697"/>
        <end position="724"/>
    </location>
</feature>
<dbReference type="EC" id="2.7.13.3" evidence="3"/>
<dbReference type="Pfam" id="PF02518">
    <property type="entry name" value="HATPase_c"/>
    <property type="match status" value="1"/>
</dbReference>
<dbReference type="SUPFAM" id="SSF47226">
    <property type="entry name" value="Histidine-containing phosphotransfer domain, HPT domain"/>
    <property type="match status" value="1"/>
</dbReference>
<dbReference type="CDD" id="cd17546">
    <property type="entry name" value="REC_hyHK_CKI1_RcsC-like"/>
    <property type="match status" value="2"/>
</dbReference>
<keyword evidence="6" id="KW-0808">Transferase</keyword>
<evidence type="ECO:0000256" key="5">
    <source>
        <dbReference type="ARBA" id="ARBA00022553"/>
    </source>
</evidence>
<comment type="subcellular location">
    <subcellularLocation>
        <location evidence="2">Cell membrane</location>
        <topology evidence="2">Multi-pass membrane protein</topology>
    </subcellularLocation>
</comment>
<dbReference type="FunFam" id="3.30.565.10:FF:000010">
    <property type="entry name" value="Sensor histidine kinase RcsC"/>
    <property type="match status" value="1"/>
</dbReference>
<dbReference type="SUPFAM" id="SSF52172">
    <property type="entry name" value="CheY-like"/>
    <property type="match status" value="2"/>
</dbReference>
<dbReference type="SMART" id="SM00448">
    <property type="entry name" value="REC"/>
    <property type="match status" value="2"/>
</dbReference>
<dbReference type="GO" id="GO:0005886">
    <property type="term" value="C:plasma membrane"/>
    <property type="evidence" value="ECO:0007669"/>
    <property type="project" value="UniProtKB-SubCell"/>
</dbReference>
<dbReference type="OrthoDB" id="8552871at2"/>
<dbReference type="CDD" id="cd00082">
    <property type="entry name" value="HisKA"/>
    <property type="match status" value="1"/>
</dbReference>
<dbReference type="GO" id="GO:0005524">
    <property type="term" value="F:ATP binding"/>
    <property type="evidence" value="ECO:0007669"/>
    <property type="project" value="UniProtKB-KW"/>
</dbReference>
<keyword evidence="8" id="KW-0547">Nucleotide-binding</keyword>
<evidence type="ECO:0000259" key="21">
    <source>
        <dbReference type="PROSITE" id="PS50110"/>
    </source>
</evidence>
<evidence type="ECO:0000256" key="2">
    <source>
        <dbReference type="ARBA" id="ARBA00004651"/>
    </source>
</evidence>
<proteinExistence type="predicted"/>
<sequence>MALPRLSIRESLVLHAFLIVLATLALFAFSAYRFIVVPAIGEIAQSQMVQAASGVEARMQRLLATVETTLNTSRQWGVDGNLDQDDILGFNRFFSPLIRHNADIASVIFAHESGREILLLPDGNGGWMNRISHPDLWGRQTFWMFWNADGELARVEMRELDYDARTRLWFNGAMALSDNDPLPYWTAPYIFYTTGDPGVTVARQWRAADGSRYVIGHDVTLIDLSQYSSQLQVGGEGFSMLMAEAGMKVVGLPRRGRFEEDAAMREAMLKTPLELDIPSLSGGFGRWQASGQAGDRLLPYESGGAHWFAYFRPLILGTQPFWLGLFAPEKDFVPGRARDLPLGIALTLGVLAFAFVVALRMAARFSRPVEQLTAESVRLGNMQLQQPVRVQASWREVDKLACAQESMRVELLRATRSLEEANAHLEEKVLERTRELEDAKSAAELSRRMLLDMADSLPCAVFRHESHPDGTAGFVFVSSPVKDILGVSHREILENPMLWRKYLHPEDAEAVRGRPAETATESPGTVFMARVSLPEKGVRWVETCSELTMLADGTVSRNGYWLDVTQREEAQQVLRETEAWFKAILESAPVGLLVVDAGGSIALANRQAKRLFGYEEEELVGQPVERLMPDNVTGRHRDHMAGYFSHPDVRSMDQGRGLPARRREGSFFPAEIGLGPLPAISGRLQSAAVSVVDVTLRKEQEAALRRAKEEAEEATRMKSDFLANMSHEIRTPMNAIIGMSHLAMRTELSPRQRDYVEKIQQSGQHLLGIINDILDFSKIEAGKLTVEHVEFDLQKVLENVGNLIADKAAAKGLELVFGVDRDVPTLLLGDPLRLGQVLINYANNAVKFTERGEIDILVQMREADAESVLLYFAVRDTGIGLTPEQQARLFQSFQQADTSTTRKYGGTGLGLAICKSLAELMDGEVGVDSEAGRGSTFWFTARLGLSRKKRRPLALSSELAGSRVLVVDDNENARAVLREMLVGMNLAVGEAASGPEALDMAVRARAEGRPFQVALVDWQMPDMDGIETARRLQAELGPDCPRMAMVTAHGREEVMHSAAHAGLENVLIKPVSPSLLFEEIMRLLGGAELPGEASSEALLGSGSGLESLAGARILLAEDNELNQQVASEILADAGFQVEVAEDGAVAVDMVQAAGELPYDLVLMDMQMPVMDGLEATRRLRAQGCRLPIVAMTANAMQGDRERCLEAGMNDHVAKPIEPDQLWAALRRWIAPRPGLGHGADAVPVASSAASAASAPPAAGGLPTGIPGLNVADGLRRVLGKESLYRAMLEKFRAGQADAPARVADALAAGDWPLAERLAHTLKGVAGNIGAAAVQEAAARVEAACREKASAEKCRPLLDALQQVLDPLLETLAGVLEVSARGEPAPPVDRDRLQAVLQRLEALLADDDAEAGELLQAEQELLRRGLVEDFVVLEGAVERFEFEAALEILRKACAERHLTSGEHS</sequence>
<dbReference type="Pfam" id="PF00072">
    <property type="entry name" value="Response_reg"/>
    <property type="match status" value="2"/>
</dbReference>
<reference evidence="24 25" key="1">
    <citation type="submission" date="2019-04" db="EMBL/GenBank/DDBJ databases">
        <title>Azoarcus rhizosphaerae sp. nov. isolated from rhizosphere of Ficus religiosa.</title>
        <authorList>
            <person name="Lin S.-Y."/>
            <person name="Hameed A."/>
            <person name="Hsu Y.-H."/>
            <person name="Young C.-C."/>
        </authorList>
    </citation>
    <scope>NUCLEOTIDE SEQUENCE [LARGE SCALE GENOMIC DNA]</scope>
    <source>
        <strain evidence="24 25">CC-YHH848</strain>
    </source>
</reference>
<dbReference type="SUPFAM" id="SSF55874">
    <property type="entry name" value="ATPase domain of HSP90 chaperone/DNA topoisomerase II/histidine kinase"/>
    <property type="match status" value="1"/>
</dbReference>
<dbReference type="InterPro" id="IPR001789">
    <property type="entry name" value="Sig_transdc_resp-reg_receiver"/>
</dbReference>
<dbReference type="GO" id="GO:0000155">
    <property type="term" value="F:phosphorelay sensor kinase activity"/>
    <property type="evidence" value="ECO:0007669"/>
    <property type="project" value="InterPro"/>
</dbReference>
<evidence type="ECO:0000256" key="19">
    <source>
        <dbReference type="SAM" id="Phobius"/>
    </source>
</evidence>
<evidence type="ECO:0000256" key="14">
    <source>
        <dbReference type="ARBA" id="ARBA00058004"/>
    </source>
</evidence>
<feature type="domain" description="PAS" evidence="22">
    <location>
        <begin position="577"/>
        <end position="631"/>
    </location>
</feature>
<dbReference type="Gene3D" id="1.20.120.160">
    <property type="entry name" value="HPT domain"/>
    <property type="match status" value="1"/>
</dbReference>
<dbReference type="InterPro" id="IPR036641">
    <property type="entry name" value="HPT_dom_sf"/>
</dbReference>
<evidence type="ECO:0000256" key="11">
    <source>
        <dbReference type="ARBA" id="ARBA00022989"/>
    </source>
</evidence>
<keyword evidence="5 17" id="KW-0597">Phosphoprotein</keyword>
<dbReference type="Gene3D" id="3.30.450.20">
    <property type="entry name" value="PAS domain"/>
    <property type="match status" value="4"/>
</dbReference>
<feature type="domain" description="Histidine kinase" evidence="20">
    <location>
        <begin position="724"/>
        <end position="945"/>
    </location>
</feature>
<keyword evidence="7 19" id="KW-0812">Transmembrane</keyword>
<evidence type="ECO:0000259" key="20">
    <source>
        <dbReference type="PROSITE" id="PS50109"/>
    </source>
</evidence>
<dbReference type="PRINTS" id="PR00344">
    <property type="entry name" value="BCTRLSENSOR"/>
</dbReference>
<evidence type="ECO:0000256" key="15">
    <source>
        <dbReference type="ARBA" id="ARBA00070152"/>
    </source>
</evidence>
<protein>
    <recommendedName>
        <fullName evidence="15">Virulence sensor protein BvgS</fullName>
        <ecNumber evidence="3">2.7.13.3</ecNumber>
    </recommendedName>
</protein>
<feature type="domain" description="PAS" evidence="22">
    <location>
        <begin position="446"/>
        <end position="523"/>
    </location>
</feature>
<evidence type="ECO:0000256" key="18">
    <source>
        <dbReference type="SAM" id="Coils"/>
    </source>
</evidence>
<dbReference type="InterPro" id="IPR004358">
    <property type="entry name" value="Sig_transdc_His_kin-like_C"/>
</dbReference>
<evidence type="ECO:0000256" key="16">
    <source>
        <dbReference type="PROSITE-ProRule" id="PRU00110"/>
    </source>
</evidence>
<dbReference type="Pfam" id="PF00512">
    <property type="entry name" value="HisKA"/>
    <property type="match status" value="1"/>
</dbReference>
<comment type="caution">
    <text evidence="24">The sequence shown here is derived from an EMBL/GenBank/DDBJ whole genome shotgun (WGS) entry which is preliminary data.</text>
</comment>
<dbReference type="InterPro" id="IPR003661">
    <property type="entry name" value="HisK_dim/P_dom"/>
</dbReference>
<evidence type="ECO:0000256" key="17">
    <source>
        <dbReference type="PROSITE-ProRule" id="PRU00169"/>
    </source>
</evidence>
<dbReference type="PANTHER" id="PTHR45339">
    <property type="entry name" value="HYBRID SIGNAL TRANSDUCTION HISTIDINE KINASE J"/>
    <property type="match status" value="1"/>
</dbReference>
<dbReference type="Proteomes" id="UP000307956">
    <property type="component" value="Unassembled WGS sequence"/>
</dbReference>
<feature type="transmembrane region" description="Helical" evidence="19">
    <location>
        <begin position="340"/>
        <end position="363"/>
    </location>
</feature>
<dbReference type="NCBIfam" id="TIGR00229">
    <property type="entry name" value="sensory_box"/>
    <property type="match status" value="1"/>
</dbReference>
<dbReference type="InterPro" id="IPR008207">
    <property type="entry name" value="Sig_transdc_His_kin_Hpt_dom"/>
</dbReference>
<keyword evidence="11 19" id="KW-1133">Transmembrane helix</keyword>
<evidence type="ECO:0000256" key="12">
    <source>
        <dbReference type="ARBA" id="ARBA00023012"/>
    </source>
</evidence>
<comment type="function">
    <text evidence="14">Member of the two-component regulatory system BvgS/BvgA. Phosphorylates BvgA via a four-step phosphorelay in response to environmental signals.</text>
</comment>
<evidence type="ECO:0000313" key="24">
    <source>
        <dbReference type="EMBL" id="THF57195.1"/>
    </source>
</evidence>
<evidence type="ECO:0000256" key="3">
    <source>
        <dbReference type="ARBA" id="ARBA00012438"/>
    </source>
</evidence>
<dbReference type="InterPro" id="IPR013767">
    <property type="entry name" value="PAS_fold"/>
</dbReference>
<dbReference type="SMART" id="SM00073">
    <property type="entry name" value="HPT"/>
    <property type="match status" value="1"/>
</dbReference>
<dbReference type="SMART" id="SM00387">
    <property type="entry name" value="HATPase_c"/>
    <property type="match status" value="1"/>
</dbReference>
<dbReference type="PROSITE" id="PS50109">
    <property type="entry name" value="HIS_KIN"/>
    <property type="match status" value="1"/>
</dbReference>
<dbReference type="SMART" id="SM00091">
    <property type="entry name" value="PAS"/>
    <property type="match status" value="2"/>
</dbReference>
<dbReference type="Gene3D" id="1.10.287.130">
    <property type="match status" value="1"/>
</dbReference>
<dbReference type="Gene3D" id="3.40.50.2300">
    <property type="match status" value="2"/>
</dbReference>
<dbReference type="InterPro" id="IPR013655">
    <property type="entry name" value="PAS_fold_3"/>
</dbReference>
<dbReference type="RefSeq" id="WP_136386400.1">
    <property type="nucleotide sequence ID" value="NZ_SSOD01000018.1"/>
</dbReference>
<dbReference type="InterPro" id="IPR000014">
    <property type="entry name" value="PAS"/>
</dbReference>
<dbReference type="Pfam" id="PF08447">
    <property type="entry name" value="PAS_3"/>
    <property type="match status" value="1"/>
</dbReference>
<evidence type="ECO:0000256" key="6">
    <source>
        <dbReference type="ARBA" id="ARBA00022679"/>
    </source>
</evidence>
<evidence type="ECO:0000256" key="9">
    <source>
        <dbReference type="ARBA" id="ARBA00022777"/>
    </source>
</evidence>
<dbReference type="PROSITE" id="PS50894">
    <property type="entry name" value="HPT"/>
    <property type="match status" value="1"/>
</dbReference>
<keyword evidence="10" id="KW-0067">ATP-binding</keyword>
<evidence type="ECO:0000256" key="13">
    <source>
        <dbReference type="ARBA" id="ARBA00023136"/>
    </source>
</evidence>
<feature type="domain" description="Response regulatory" evidence="21">
    <location>
        <begin position="1112"/>
        <end position="1229"/>
    </location>
</feature>
<feature type="transmembrane region" description="Helical" evidence="19">
    <location>
        <begin position="12"/>
        <end position="35"/>
    </location>
</feature>
<accession>A0A4S4ADQ2</accession>
<evidence type="ECO:0000256" key="8">
    <source>
        <dbReference type="ARBA" id="ARBA00022741"/>
    </source>
</evidence>
<dbReference type="InterPro" id="IPR035965">
    <property type="entry name" value="PAS-like_dom_sf"/>
</dbReference>
<keyword evidence="12" id="KW-0902">Two-component regulatory system</keyword>
<feature type="modified residue" description="Phosphohistidine" evidence="16">
    <location>
        <position position="1319"/>
    </location>
</feature>
<dbReference type="InterPro" id="IPR036890">
    <property type="entry name" value="HATPase_C_sf"/>
</dbReference>
<dbReference type="GO" id="GO:0006355">
    <property type="term" value="P:regulation of DNA-templated transcription"/>
    <property type="evidence" value="ECO:0007669"/>
    <property type="project" value="InterPro"/>
</dbReference>
<dbReference type="CDD" id="cd00130">
    <property type="entry name" value="PAS"/>
    <property type="match status" value="2"/>
</dbReference>
<dbReference type="PROSITE" id="PS50110">
    <property type="entry name" value="RESPONSE_REGULATORY"/>
    <property type="match status" value="2"/>
</dbReference>
<dbReference type="FunFam" id="1.10.287.130:FF:000003">
    <property type="entry name" value="Histidine kinase"/>
    <property type="match status" value="1"/>
</dbReference>
<keyword evidence="25" id="KW-1185">Reference proteome</keyword>